<evidence type="ECO:0000313" key="2">
    <source>
        <dbReference type="Proteomes" id="UP000199643"/>
    </source>
</evidence>
<gene>
    <name evidence="1" type="ORF">SAMN05421827_12516</name>
</gene>
<organism evidence="1 2">
    <name type="scientific">Pedobacter terrae</name>
    <dbReference type="NCBI Taxonomy" id="405671"/>
    <lineage>
        <taxon>Bacteria</taxon>
        <taxon>Pseudomonadati</taxon>
        <taxon>Bacteroidota</taxon>
        <taxon>Sphingobacteriia</taxon>
        <taxon>Sphingobacteriales</taxon>
        <taxon>Sphingobacteriaceae</taxon>
        <taxon>Pedobacter</taxon>
    </lineage>
</organism>
<dbReference type="Proteomes" id="UP000199643">
    <property type="component" value="Unassembled WGS sequence"/>
</dbReference>
<dbReference type="STRING" id="405671.SAMN05421827_12516"/>
<dbReference type="RefSeq" id="WP_090503745.1">
    <property type="nucleotide sequence ID" value="NZ_FNCH01000025.1"/>
</dbReference>
<name>A0A1G8CJ33_9SPHI</name>
<dbReference type="SUPFAM" id="SSF53756">
    <property type="entry name" value="UDP-Glycosyltransferase/glycogen phosphorylase"/>
    <property type="match status" value="1"/>
</dbReference>
<proteinExistence type="predicted"/>
<reference evidence="2" key="1">
    <citation type="submission" date="2016-10" db="EMBL/GenBank/DDBJ databases">
        <authorList>
            <person name="Varghese N."/>
            <person name="Submissions S."/>
        </authorList>
    </citation>
    <scope>NUCLEOTIDE SEQUENCE [LARGE SCALE GENOMIC DNA]</scope>
    <source>
        <strain evidence="2">DSM 17933</strain>
    </source>
</reference>
<accession>A0A1G8CJ33</accession>
<protein>
    <submittedName>
        <fullName evidence="1">Uncharacterized protein</fullName>
    </submittedName>
</protein>
<dbReference type="EMBL" id="FNCH01000025">
    <property type="protein sequence ID" value="SDH45456.1"/>
    <property type="molecule type" value="Genomic_DNA"/>
</dbReference>
<dbReference type="AlphaFoldDB" id="A0A1G8CJ33"/>
<evidence type="ECO:0000313" key="1">
    <source>
        <dbReference type="EMBL" id="SDH45456.1"/>
    </source>
</evidence>
<sequence>MQKTILISDNNNNLLFEYLLNQSEETQQIINVEIGSPDEELFYDINQNNNINHLKIPFPHSVSDDSILSNSGKNEFAMRIIDVLKLDSVISKDDSLTFIFHNFNFFYLANNLKYNLECKLVVYVDTLHWESSNSNERYMKFKEIIDSKQFDKFDLLRDVEEESMLKSFDTIVCYDKEYAETLEMLYDIPNAKCLPNLLLSNSKISSFYEQKGDLINKMGFGNEKIILIRSDDTPISEITNFLRCMVNLRKMSMNLKVIFIGEFDLNILNDDFFLLTNSIIFTGKISAEYFYKLLTITDIFISLKEKVSKDNVLENVVKFNLSVIGTQTSIPISISKNDNRVSLVPMISKVETSAIDSRLLTQSILNSFDSVKDFSNQDTFSSKSERVFNLSELIQIQ</sequence>
<keyword evidence="2" id="KW-1185">Reference proteome</keyword>